<gene>
    <name evidence="1" type="ORF">CANVERA_P2501</name>
</gene>
<dbReference type="Proteomes" id="UP001152885">
    <property type="component" value="Unassembled WGS sequence"/>
</dbReference>
<dbReference type="AlphaFoldDB" id="A0A9W4XA71"/>
<dbReference type="EMBL" id="CANTUO010000002">
    <property type="protein sequence ID" value="CAI5757989.1"/>
    <property type="molecule type" value="Genomic_DNA"/>
</dbReference>
<accession>A0A9W4XA71</accession>
<protein>
    <submittedName>
        <fullName evidence="1">Uncharacterized protein</fullName>
    </submittedName>
</protein>
<evidence type="ECO:0000313" key="1">
    <source>
        <dbReference type="EMBL" id="CAI5757989.1"/>
    </source>
</evidence>
<sequence length="421" mass="49232">MTYNNNLIDLNTDVNDNKDGMETRSKAAIEQNSRDDVTDNLEDHLKYVNSIGRSKSVRRPPPSKDLDLEFEDAMQKVSKRFSKSLDQSVKGFHDLKRNFSTIKSKANQNINSRSAVAACPKVTPFWKYHVLKFGKDLYLTTNPDMKHVYCRQAPSYYVEVEESSSGYKLILKNPCTLNVLMIIEKNNGSFSYRISKDVYLNDGILTNYEDAAVFKGVSFTQPISRKYFPIESLRNQFPYYFKNFEITDSLRRTWNIGSIPRIRLSRLNKIKENEYKMIGKRNIYFHQNYTTNDPAKYKEKDPRRVYHQDEDVKFPPVLSCFRPFKRKNILKDMKKLKNNYEENPYVNVNDDNEDTDEKYYYGSDGLYYLSNTEDDTPNENKLGWITVYEDQEVFSGVDNRGMFNLVLGMTLAIGYDSCIEI</sequence>
<dbReference type="OrthoDB" id="4087488at2759"/>
<comment type="caution">
    <text evidence="1">The sequence shown here is derived from an EMBL/GenBank/DDBJ whole genome shotgun (WGS) entry which is preliminary data.</text>
</comment>
<keyword evidence="2" id="KW-1185">Reference proteome</keyword>
<organism evidence="1 2">
    <name type="scientific">Candida verbasci</name>
    <dbReference type="NCBI Taxonomy" id="1227364"/>
    <lineage>
        <taxon>Eukaryota</taxon>
        <taxon>Fungi</taxon>
        <taxon>Dikarya</taxon>
        <taxon>Ascomycota</taxon>
        <taxon>Saccharomycotina</taxon>
        <taxon>Pichiomycetes</taxon>
        <taxon>Debaryomycetaceae</taxon>
        <taxon>Candida/Lodderomyces clade</taxon>
        <taxon>Candida</taxon>
    </lineage>
</organism>
<evidence type="ECO:0000313" key="2">
    <source>
        <dbReference type="Proteomes" id="UP001152885"/>
    </source>
</evidence>
<reference evidence="1" key="1">
    <citation type="submission" date="2022-12" db="EMBL/GenBank/DDBJ databases">
        <authorList>
            <person name="Brejova B."/>
        </authorList>
    </citation>
    <scope>NUCLEOTIDE SEQUENCE</scope>
</reference>
<name>A0A9W4XA71_9ASCO</name>
<proteinExistence type="predicted"/>